<dbReference type="OrthoDB" id="9837391at2"/>
<reference evidence="1 2" key="1">
    <citation type="submission" date="2014-07" db="EMBL/GenBank/DDBJ databases">
        <title>Comparative genomic insights into amoeba endosymbionts belonging to the families of Holosporaceae and Candidatus Midichloriaceae within Rickettsiales.</title>
        <authorList>
            <person name="Wang Z."/>
            <person name="Wu M."/>
        </authorList>
    </citation>
    <scope>NUCLEOTIDE SEQUENCE [LARGE SCALE GENOMIC DNA]</scope>
    <source>
        <strain evidence="1">PRA3</strain>
    </source>
</reference>
<gene>
    <name evidence="1" type="ORF">ID47_09940</name>
</gene>
<keyword evidence="2" id="KW-1185">Reference proteome</keyword>
<name>A0A077AWU5_9PROT</name>
<dbReference type="EMBL" id="CP008941">
    <property type="protein sequence ID" value="AIK96981.1"/>
    <property type="molecule type" value="Genomic_DNA"/>
</dbReference>
<dbReference type="STRING" id="91604.ID47_09940"/>
<organism evidence="1 2">
    <name type="scientific">Candidatus Odyssella acanthamoebae</name>
    <dbReference type="NCBI Taxonomy" id="91604"/>
    <lineage>
        <taxon>Bacteria</taxon>
        <taxon>Pseudomonadati</taxon>
        <taxon>Pseudomonadota</taxon>
        <taxon>Alphaproteobacteria</taxon>
        <taxon>Holosporales</taxon>
        <taxon>Candidatus Paracaedibacteraceae</taxon>
        <taxon>Candidatus Odyssella</taxon>
    </lineage>
</organism>
<proteinExistence type="predicted"/>
<dbReference type="Proteomes" id="UP000028926">
    <property type="component" value="Chromosome"/>
</dbReference>
<dbReference type="eggNOG" id="ENOG5031BHG">
    <property type="taxonomic scope" value="Bacteria"/>
</dbReference>
<evidence type="ECO:0008006" key="3">
    <source>
        <dbReference type="Google" id="ProtNLM"/>
    </source>
</evidence>
<dbReference type="HOGENOM" id="CLU_1394122_0_0_5"/>
<accession>A0A077AWU5</accession>
<evidence type="ECO:0000313" key="2">
    <source>
        <dbReference type="Proteomes" id="UP000028926"/>
    </source>
</evidence>
<dbReference type="PROSITE" id="PS51257">
    <property type="entry name" value="PROKAR_LIPOPROTEIN"/>
    <property type="match status" value="1"/>
</dbReference>
<sequence length="195" mass="21962">MNSIKYGSLIATAMVLSACNMPRIVESYDEFKQTRVCRLDPYVIRRELTGPTSRITTISLEAQADQTVKAILLSQITIGLFANYDGFSSTSKIKFILTTPDQKTEELIFQGRDRSITYDSRNVYGTYVSHTVSIENIALVFNMKLEDIRKIIAAPHTEFYFESGKDPVKGELSASDKDAFKQFLDKCMLASGEKK</sequence>
<dbReference type="KEGG" id="paca:ID47_09940"/>
<dbReference type="AlphaFoldDB" id="A0A077AWU5"/>
<dbReference type="RefSeq" id="WP_038465890.1">
    <property type="nucleotide sequence ID" value="NZ_CP008941.1"/>
</dbReference>
<protein>
    <recommendedName>
        <fullName evidence="3">Lipoprotein</fullName>
    </recommendedName>
</protein>
<evidence type="ECO:0000313" key="1">
    <source>
        <dbReference type="EMBL" id="AIK96981.1"/>
    </source>
</evidence>